<gene>
    <name evidence="1" type="ORF">PACILC2_53740</name>
</gene>
<dbReference type="Proteomes" id="UP000680304">
    <property type="component" value="Unassembled WGS sequence"/>
</dbReference>
<dbReference type="InterPro" id="IPR008928">
    <property type="entry name" value="6-hairpin_glycosidase_sf"/>
</dbReference>
<keyword evidence="2" id="KW-1185">Reference proteome</keyword>
<dbReference type="SUPFAM" id="SSF48208">
    <property type="entry name" value="Six-hairpin glycosidases"/>
    <property type="match status" value="1"/>
</dbReference>
<evidence type="ECO:0000313" key="2">
    <source>
        <dbReference type="Proteomes" id="UP000680304"/>
    </source>
</evidence>
<comment type="caution">
    <text evidence="1">The sequence shown here is derived from an EMBL/GenBank/DDBJ whole genome shotgun (WGS) entry which is preliminary data.</text>
</comment>
<sequence>MYGMMRWSEEAWGICYQDDVARALIPHMLKCLYTGSRYRLDETSAALRFLVRTTGTDGTRVFRTDNISLTEERIRALQNEPGRLPSAHYNAYYGAALFLAYKLTGERTFLETGVRGMETIMSVYPETAREQSQTQECCRLILPLAWMYWVTGEPEHRRWLYRVAEDLQSFKHRSGAYLEWDEGYKAAMRGGMGQGESALLARNGDQVADLLYSNNWLPVGFMQAYFVTKDERFWKWWEEHAAFLISAQLISDNPMIDGAWARAFDVNLHEVFGSPADTGWGPWAIESGWTVAEISSGLLMGLLKERLLHAYL</sequence>
<protein>
    <submittedName>
        <fullName evidence="1">Uncharacterized protein</fullName>
    </submittedName>
</protein>
<name>A0ABQ4NEZ9_9BACL</name>
<organism evidence="1 2">
    <name type="scientific">Paenibacillus cisolokensis</name>
    <dbReference type="NCBI Taxonomy" id="1658519"/>
    <lineage>
        <taxon>Bacteria</taxon>
        <taxon>Bacillati</taxon>
        <taxon>Bacillota</taxon>
        <taxon>Bacilli</taxon>
        <taxon>Bacillales</taxon>
        <taxon>Paenibacillaceae</taxon>
        <taxon>Paenibacillus</taxon>
    </lineage>
</organism>
<evidence type="ECO:0000313" key="1">
    <source>
        <dbReference type="EMBL" id="GIQ66806.1"/>
    </source>
</evidence>
<proteinExistence type="predicted"/>
<reference evidence="1 2" key="1">
    <citation type="submission" date="2021-04" db="EMBL/GenBank/DDBJ databases">
        <title>Draft genome sequence of Paenibacillus cisolokensis, LC2-13A.</title>
        <authorList>
            <person name="Uke A."/>
            <person name="Chhe C."/>
            <person name="Baramee S."/>
            <person name="Kosugi A."/>
        </authorList>
    </citation>
    <scope>NUCLEOTIDE SEQUENCE [LARGE SCALE GENOMIC DNA]</scope>
    <source>
        <strain evidence="1 2">LC2-13A</strain>
    </source>
</reference>
<dbReference type="EMBL" id="BOVJ01000211">
    <property type="protein sequence ID" value="GIQ66806.1"/>
    <property type="molecule type" value="Genomic_DNA"/>
</dbReference>
<dbReference type="RefSeq" id="WP_244863822.1">
    <property type="nucleotide sequence ID" value="NZ_BOVJ01000211.1"/>
</dbReference>
<accession>A0ABQ4NEZ9</accession>